<evidence type="ECO:0000313" key="3">
    <source>
        <dbReference type="Proteomes" id="UP000770661"/>
    </source>
</evidence>
<feature type="region of interest" description="Disordered" evidence="1">
    <location>
        <begin position="102"/>
        <end position="128"/>
    </location>
</feature>
<gene>
    <name evidence="2" type="ORF">GWK47_008169</name>
</gene>
<protein>
    <submittedName>
        <fullName evidence="2">Uncharacterized protein</fullName>
    </submittedName>
</protein>
<comment type="caution">
    <text evidence="2">The sequence shown here is derived from an EMBL/GenBank/DDBJ whole genome shotgun (WGS) entry which is preliminary data.</text>
</comment>
<dbReference type="Proteomes" id="UP000770661">
    <property type="component" value="Unassembled WGS sequence"/>
</dbReference>
<dbReference type="EMBL" id="JACEEZ010017948">
    <property type="protein sequence ID" value="KAG0717251.1"/>
    <property type="molecule type" value="Genomic_DNA"/>
</dbReference>
<sequence length="128" mass="14840">MHPATCMFSLLTLEHYITTAWHMSSKLGLLCPSRRPPRLVRAKTLAISECRIYEKQLNEKQKQRSRVTQQTEEHLRGELMCVCGDCKAMVLHILASIKVRREQQTAASTPHESPRHHHLHLNLNPVYH</sequence>
<accession>A0A8J4Y5R0</accession>
<name>A0A8J4Y5R0_CHIOP</name>
<dbReference type="AlphaFoldDB" id="A0A8J4Y5R0"/>
<organism evidence="2 3">
    <name type="scientific">Chionoecetes opilio</name>
    <name type="common">Atlantic snow crab</name>
    <name type="synonym">Cancer opilio</name>
    <dbReference type="NCBI Taxonomy" id="41210"/>
    <lineage>
        <taxon>Eukaryota</taxon>
        <taxon>Metazoa</taxon>
        <taxon>Ecdysozoa</taxon>
        <taxon>Arthropoda</taxon>
        <taxon>Crustacea</taxon>
        <taxon>Multicrustacea</taxon>
        <taxon>Malacostraca</taxon>
        <taxon>Eumalacostraca</taxon>
        <taxon>Eucarida</taxon>
        <taxon>Decapoda</taxon>
        <taxon>Pleocyemata</taxon>
        <taxon>Brachyura</taxon>
        <taxon>Eubrachyura</taxon>
        <taxon>Majoidea</taxon>
        <taxon>Majidae</taxon>
        <taxon>Chionoecetes</taxon>
    </lineage>
</organism>
<proteinExistence type="predicted"/>
<reference evidence="2" key="1">
    <citation type="submission" date="2020-07" db="EMBL/GenBank/DDBJ databases">
        <title>The High-quality genome of the commercially important snow crab, Chionoecetes opilio.</title>
        <authorList>
            <person name="Jeong J.-H."/>
            <person name="Ryu S."/>
        </authorList>
    </citation>
    <scope>NUCLEOTIDE SEQUENCE</scope>
    <source>
        <strain evidence="2">MADBK_172401_WGS</strain>
        <tissue evidence="2">Digestive gland</tissue>
    </source>
</reference>
<evidence type="ECO:0000313" key="2">
    <source>
        <dbReference type="EMBL" id="KAG0717251.1"/>
    </source>
</evidence>
<keyword evidence="3" id="KW-1185">Reference proteome</keyword>
<evidence type="ECO:0000256" key="1">
    <source>
        <dbReference type="SAM" id="MobiDB-lite"/>
    </source>
</evidence>